<dbReference type="SUPFAM" id="SSF53474">
    <property type="entry name" value="alpha/beta-Hydrolases"/>
    <property type="match status" value="1"/>
</dbReference>
<organism evidence="7 8">
    <name type="scientific">Mycetomoellerius zeteki</name>
    <dbReference type="NCBI Taxonomy" id="64791"/>
    <lineage>
        <taxon>Eukaryota</taxon>
        <taxon>Metazoa</taxon>
        <taxon>Ecdysozoa</taxon>
        <taxon>Arthropoda</taxon>
        <taxon>Hexapoda</taxon>
        <taxon>Insecta</taxon>
        <taxon>Pterygota</taxon>
        <taxon>Neoptera</taxon>
        <taxon>Endopterygota</taxon>
        <taxon>Hymenoptera</taxon>
        <taxon>Apocrita</taxon>
        <taxon>Aculeata</taxon>
        <taxon>Formicoidea</taxon>
        <taxon>Formicidae</taxon>
        <taxon>Myrmicinae</taxon>
        <taxon>Mycetomoellerius</taxon>
    </lineage>
</organism>
<evidence type="ECO:0000256" key="2">
    <source>
        <dbReference type="ARBA" id="ARBA00022729"/>
    </source>
</evidence>
<keyword evidence="5" id="KW-0472">Membrane</keyword>
<keyword evidence="2" id="KW-0732">Signal</keyword>
<comment type="similarity">
    <text evidence="1">Belongs to the type-B carboxylesterase/lipase family.</text>
</comment>
<gene>
    <name evidence="7" type="ORF">ALC60_11993</name>
</gene>
<feature type="transmembrane region" description="Helical" evidence="5">
    <location>
        <begin position="915"/>
        <end position="941"/>
    </location>
</feature>
<evidence type="ECO:0000256" key="4">
    <source>
        <dbReference type="SAM" id="MobiDB-lite"/>
    </source>
</evidence>
<accession>A0A151WM94</accession>
<evidence type="ECO:0000313" key="8">
    <source>
        <dbReference type="Proteomes" id="UP000075809"/>
    </source>
</evidence>
<evidence type="ECO:0000256" key="5">
    <source>
        <dbReference type="SAM" id="Phobius"/>
    </source>
</evidence>
<keyword evidence="5" id="KW-1133">Transmembrane helix</keyword>
<dbReference type="InterPro" id="IPR019819">
    <property type="entry name" value="Carboxylesterase_B_CS"/>
</dbReference>
<dbReference type="AlphaFoldDB" id="A0A151WM94"/>
<evidence type="ECO:0000259" key="6">
    <source>
        <dbReference type="Pfam" id="PF00135"/>
    </source>
</evidence>
<dbReference type="PROSITE" id="PS00941">
    <property type="entry name" value="CARBOXYLESTERASE_B_2"/>
    <property type="match status" value="1"/>
</dbReference>
<dbReference type="InterPro" id="IPR029058">
    <property type="entry name" value="AB_hydrolase_fold"/>
</dbReference>
<name>A0A151WM94_9HYME</name>
<dbReference type="STRING" id="64791.A0A151WM94"/>
<evidence type="ECO:0000313" key="7">
    <source>
        <dbReference type="EMBL" id="KYQ48938.1"/>
    </source>
</evidence>
<dbReference type="Proteomes" id="UP000075809">
    <property type="component" value="Unassembled WGS sequence"/>
</dbReference>
<dbReference type="InterPro" id="IPR002018">
    <property type="entry name" value="CarbesteraseB"/>
</dbReference>
<reference evidence="7 8" key="1">
    <citation type="submission" date="2015-09" db="EMBL/GenBank/DDBJ databases">
        <title>Trachymyrmex zeteki WGS genome.</title>
        <authorList>
            <person name="Nygaard S."/>
            <person name="Hu H."/>
            <person name="Boomsma J."/>
            <person name="Zhang G."/>
        </authorList>
    </citation>
    <scope>NUCLEOTIDE SEQUENCE [LARGE SCALE GENOMIC DNA]</scope>
    <source>
        <strain evidence="7">Tzet28-1</strain>
        <tissue evidence="7">Whole body</tissue>
    </source>
</reference>
<feature type="region of interest" description="Disordered" evidence="4">
    <location>
        <begin position="1014"/>
        <end position="1038"/>
    </location>
</feature>
<keyword evidence="3" id="KW-0325">Glycoprotein</keyword>
<dbReference type="PANTHER" id="PTHR43903">
    <property type="entry name" value="NEUROLIGIN"/>
    <property type="match status" value="1"/>
</dbReference>
<protein>
    <submittedName>
        <fullName evidence="7">Neuroligin-1</fullName>
    </submittedName>
</protein>
<dbReference type="Gene3D" id="3.40.50.1820">
    <property type="entry name" value="alpha/beta hydrolase"/>
    <property type="match status" value="2"/>
</dbReference>
<feature type="compositionally biased region" description="Basic and acidic residues" evidence="4">
    <location>
        <begin position="91"/>
        <end position="102"/>
    </location>
</feature>
<dbReference type="InterPro" id="IPR051093">
    <property type="entry name" value="Neuroligin/BSAL"/>
</dbReference>
<feature type="region of interest" description="Disordered" evidence="4">
    <location>
        <begin position="1060"/>
        <end position="1116"/>
    </location>
</feature>
<sequence length="1116" mass="122357">MRTSSSSLPRKRKRKDLSPPDTVLLTGDWRPSVKHVFRQHCLPQLDIIVSYRTRHDILHRGQDVCSTCHEVPGKLWNRQTNGISGERCCERSKRKGGKCDKGSDDEENKQERRRRSAKDIASKGTLRRVPSDGGIAKSVFLLALLCAQCCLAGTEALAGTQKYCTRTIKTRYGTLRGIEARSSTAVETYYGVPYATPPLGALRYMPPVTPTPWRGIKFADTMPPACPQRPPVLDESLPRQRQAYLKRLVPVLANQSEDCLYLNLYVPKAPHERCGRMFSNVAGSIADSLPALLLIHGDSYSWGTGNSFDGTALAAHGRLIVVSINFRLGVLGFLKTGSKGSAQGNYGLMDLVAGLHWLRENLGAFGGDPERLALLGHGTGAALANFLAVSPMAKARVFNEYFRAEAVQRDPLAVKRRVAEKIKCPGDVEVDDIAPCLRLKSVEELLTVQLDPPRFTSGFAPFVDGTVLPPTVNQNFQPTASSSGLMPIMPGPGAEFADFGNRDLLFGLTSDEAWVNLTEEDLQNGLNETRRDRILRTYVRNTYRYHLHEIYSTLRNEYTDWERGEQSPVAICEGLLSLLGDGQVAAPLLRLALLHSASEGRGYFLHFQPGELPSQRGDEIPYLLGIPLLRGEVTSAVPTFGNYTPADENLSKLLVHYLANFVRRGGFWSQTPAKAVNALSESSQSRVDLLVAKTRSDFGISNCGSAAIWMITLSSTRRIFTMEFCLCTVVKYCTEQREVFASGTSILAFNLEKDPNGASPLSSGLENGLATSPPFWDSYDSINQLYLEAAHSPEMRSHYRGHKMSLWLNLLPQLHRPGYELNMRHHHLAENPGLYEGPVRPQSTAVPLPAPPLPMPSPTEPSSILTVLSTTECTPNATVATTITPTTSRTLQISNLGPGPNNLLRKLASSHYQSYTTALTVTIAVGVFLLLLNILIFAGIYHQRDRNTTSGSLSGTFSNKKKEEFLEAGCSGMDTSGKQRLPSSMSMIDSPSSILPPHKAKLVQELELQLQEFQCSPPPGGGKRILEPPSYSKSPCIQRTRTPSPCVDATIAQMDDVNNISGLHHDSEDDNEELPEPPPPPKAPAPNVGLTCPGILRQPGTPGSAKKRVQIQEISV</sequence>
<feature type="region of interest" description="Disordered" evidence="4">
    <location>
        <begin position="91"/>
        <end position="128"/>
    </location>
</feature>
<evidence type="ECO:0000256" key="3">
    <source>
        <dbReference type="ARBA" id="ARBA00023180"/>
    </source>
</evidence>
<feature type="region of interest" description="Disordered" evidence="4">
    <location>
        <begin position="1"/>
        <end position="21"/>
    </location>
</feature>
<dbReference type="Pfam" id="PF00135">
    <property type="entry name" value="COesterase"/>
    <property type="match status" value="1"/>
</dbReference>
<keyword evidence="8" id="KW-1185">Reference proteome</keyword>
<keyword evidence="5" id="KW-0812">Transmembrane</keyword>
<feature type="domain" description="Carboxylesterase type B" evidence="6">
    <location>
        <begin position="166"/>
        <end position="665"/>
    </location>
</feature>
<evidence type="ECO:0000256" key="1">
    <source>
        <dbReference type="ARBA" id="ARBA00005964"/>
    </source>
</evidence>
<dbReference type="EMBL" id="KQ982944">
    <property type="protein sequence ID" value="KYQ48938.1"/>
    <property type="molecule type" value="Genomic_DNA"/>
</dbReference>
<proteinExistence type="inferred from homology"/>